<gene>
    <name evidence="2" type="ORF">Q9L42_017255</name>
</gene>
<dbReference type="EMBL" id="CP157743">
    <property type="protein sequence ID" value="XBS20083.1"/>
    <property type="molecule type" value="Genomic_DNA"/>
</dbReference>
<dbReference type="KEGG" id="mech:Q9L42_017255"/>
<accession>A0AAU7NSY3</accession>
<reference evidence="2 3" key="1">
    <citation type="journal article" date="2024" name="Microbiology">
        <title>Methylomarinum rosea sp. nov., a novel halophilic methanotrophic bacterium from the hypersaline Lake Elton.</title>
        <authorList>
            <person name="Suleimanov R.Z."/>
            <person name="Oshkin I.Y."/>
            <person name="Danilova O.V."/>
            <person name="Suzina N.E."/>
            <person name="Dedysh S.N."/>
        </authorList>
    </citation>
    <scope>NUCLEOTIDE SEQUENCE [LARGE SCALE GENOMIC DNA]</scope>
    <source>
        <strain evidence="2 3">Ch1-1</strain>
    </source>
</reference>
<keyword evidence="3" id="KW-1185">Reference proteome</keyword>
<dbReference type="RefSeq" id="WP_305907187.1">
    <property type="nucleotide sequence ID" value="NZ_CP157743.1"/>
</dbReference>
<name>A0AAU7NSY3_9GAMM</name>
<dbReference type="Proteomes" id="UP001225378">
    <property type="component" value="Chromosome"/>
</dbReference>
<evidence type="ECO:0000313" key="3">
    <source>
        <dbReference type="Proteomes" id="UP001225378"/>
    </source>
</evidence>
<sequence>MANFNATTAIYDVKKIRDQITELQDEKQWLETANPNKEDLISRFNAKVDSYADDAGLVRRLFADVDIFTTGLRGLGDGIQGVNLSEMLCSLFGEEIKKNVAQRISALDYEAGPPNAERKSLIAKINAELDKLETNEERLIHQAESIGMNIPRRENVRPEIFLEFAAN</sequence>
<dbReference type="AlphaFoldDB" id="A0AAU7NSY3"/>
<proteinExistence type="predicted"/>
<protein>
    <submittedName>
        <fullName evidence="2">Uncharacterized protein</fullName>
    </submittedName>
</protein>
<organism evidence="2 3">
    <name type="scientific">Methylomarinum roseum</name>
    <dbReference type="NCBI Taxonomy" id="3067653"/>
    <lineage>
        <taxon>Bacteria</taxon>
        <taxon>Pseudomonadati</taxon>
        <taxon>Pseudomonadota</taxon>
        <taxon>Gammaproteobacteria</taxon>
        <taxon>Methylococcales</taxon>
        <taxon>Methylococcaceae</taxon>
        <taxon>Methylomarinum</taxon>
    </lineage>
</organism>
<keyword evidence="1" id="KW-0175">Coiled coil</keyword>
<evidence type="ECO:0000313" key="2">
    <source>
        <dbReference type="EMBL" id="XBS20083.1"/>
    </source>
</evidence>
<evidence type="ECO:0000256" key="1">
    <source>
        <dbReference type="SAM" id="Coils"/>
    </source>
</evidence>
<feature type="coiled-coil region" evidence="1">
    <location>
        <begin position="115"/>
        <end position="142"/>
    </location>
</feature>